<keyword evidence="1" id="KW-0812">Transmembrane</keyword>
<evidence type="ECO:0000256" key="1">
    <source>
        <dbReference type="RuleBase" id="RU362044"/>
    </source>
</evidence>
<comment type="similarity">
    <text evidence="1">Belongs to the MlaE permease family.</text>
</comment>
<dbReference type="AlphaFoldDB" id="A0A858Q798"/>
<dbReference type="KEGG" id="metu:GNH96_06110"/>
<keyword evidence="1" id="KW-1003">Cell membrane</keyword>
<dbReference type="Pfam" id="PF02405">
    <property type="entry name" value="MlaE"/>
    <property type="match status" value="1"/>
</dbReference>
<keyword evidence="1" id="KW-0472">Membrane</keyword>
<dbReference type="InterPro" id="IPR030802">
    <property type="entry name" value="Permease_MalE"/>
</dbReference>
<dbReference type="InterPro" id="IPR003453">
    <property type="entry name" value="ABC_MlaE_roteobac"/>
</dbReference>
<feature type="transmembrane region" description="Helical" evidence="1">
    <location>
        <begin position="268"/>
        <end position="297"/>
    </location>
</feature>
<evidence type="ECO:0000313" key="3">
    <source>
        <dbReference type="Proteomes" id="UP000503004"/>
    </source>
</evidence>
<dbReference type="RefSeq" id="WP_169602869.1">
    <property type="nucleotide sequence ID" value="NZ_CP046565.1"/>
</dbReference>
<dbReference type="GO" id="GO:0043190">
    <property type="term" value="C:ATP-binding cassette (ABC) transporter complex"/>
    <property type="evidence" value="ECO:0007669"/>
    <property type="project" value="InterPro"/>
</dbReference>
<proteinExistence type="inferred from homology"/>
<name>A0A858Q798_9GAMM</name>
<keyword evidence="3" id="KW-1185">Reference proteome</keyword>
<dbReference type="InterPro" id="IPR036513">
    <property type="entry name" value="STAS_dom_sf"/>
</dbReference>
<dbReference type="PANTHER" id="PTHR30188:SF3">
    <property type="entry name" value="ABC TRANSPORTER PERMEASE"/>
    <property type="match status" value="1"/>
</dbReference>
<comment type="subcellular location">
    <subcellularLocation>
        <location evidence="1">Cell inner membrane</location>
        <topology evidence="1">Multi-pass membrane protein</topology>
    </subcellularLocation>
</comment>
<keyword evidence="1" id="KW-1133">Transmembrane helix</keyword>
<feature type="transmembrane region" description="Helical" evidence="1">
    <location>
        <begin position="130"/>
        <end position="153"/>
    </location>
</feature>
<feature type="transmembrane region" description="Helical" evidence="1">
    <location>
        <begin position="204"/>
        <end position="228"/>
    </location>
</feature>
<evidence type="ECO:0000313" key="2">
    <source>
        <dbReference type="EMBL" id="QJD29586.1"/>
    </source>
</evidence>
<gene>
    <name evidence="2" type="ORF">GNH96_06110</name>
</gene>
<keyword evidence="1" id="KW-0997">Cell inner membrane</keyword>
<dbReference type="NCBIfam" id="TIGR00056">
    <property type="entry name" value="MlaE family lipid ABC transporter permease subunit"/>
    <property type="match status" value="1"/>
</dbReference>
<dbReference type="PANTHER" id="PTHR30188">
    <property type="entry name" value="ABC TRANSPORTER PERMEASE PROTEIN-RELATED"/>
    <property type="match status" value="1"/>
</dbReference>
<protein>
    <submittedName>
        <fullName evidence="2">MlaE family lipid ABC transporter permease subunit</fullName>
    </submittedName>
</protein>
<feature type="transmembrane region" description="Helical" evidence="1">
    <location>
        <begin position="317"/>
        <end position="337"/>
    </location>
</feature>
<accession>A0A858Q798</accession>
<dbReference type="EMBL" id="CP046565">
    <property type="protein sequence ID" value="QJD29586.1"/>
    <property type="molecule type" value="Genomic_DNA"/>
</dbReference>
<dbReference type="SUPFAM" id="SSF52091">
    <property type="entry name" value="SpoIIaa-like"/>
    <property type="match status" value="1"/>
</dbReference>
<dbReference type="Proteomes" id="UP000503004">
    <property type="component" value="Chromosome"/>
</dbReference>
<reference evidence="3" key="1">
    <citation type="submission" date="2019-12" db="EMBL/GenBank/DDBJ databases">
        <authorList>
            <person name="Awala S.I."/>
            <person name="Rhee S.K."/>
        </authorList>
    </citation>
    <scope>NUCLEOTIDE SEQUENCE [LARGE SCALE GENOMIC DNA]</scope>
    <source>
        <strain evidence="3">IM1</strain>
    </source>
</reference>
<feature type="transmembrane region" description="Helical" evidence="1">
    <location>
        <begin position="349"/>
        <end position="378"/>
    </location>
</feature>
<dbReference type="GO" id="GO:0005548">
    <property type="term" value="F:phospholipid transporter activity"/>
    <property type="evidence" value="ECO:0007669"/>
    <property type="project" value="TreeGrafter"/>
</dbReference>
<feature type="transmembrane region" description="Helical" evidence="1">
    <location>
        <begin position="174"/>
        <end position="192"/>
    </location>
</feature>
<organism evidence="2 3">
    <name type="scientific">Methylococcus geothermalis</name>
    <dbReference type="NCBI Taxonomy" id="2681310"/>
    <lineage>
        <taxon>Bacteria</taxon>
        <taxon>Pseudomonadati</taxon>
        <taxon>Pseudomonadota</taxon>
        <taxon>Gammaproteobacteria</taxon>
        <taxon>Methylococcales</taxon>
        <taxon>Methylococcaceae</taxon>
        <taxon>Methylococcus</taxon>
    </lineage>
</organism>
<sequence>MSKEPEPGRKLSIERQGDILILALSGNWTREGMGDGDAGLTGIAEQMPESATVSFRTDDLAAWDSTLLTFLVRVLDACRQRGIAVVPDGLPAGVQGLLKLAYAVPERQDARRTEANPGFLESVGLRALTVWHLTGSLLGFIGEASLSVLRLFGGRARFRPVDFWQFVEEAGARALPIVMLISLLVGMILAFVGAHQLSMFGAEIYIAGAVGIGMVREMGAMMTAIIMAGRTGAAYAAQIGTMQVNQEIDALKTMGINPMDFLVLPRMLALVLMMPVLCIYADIMGIAGGALVGISTYGISRAEFLNELQKFVHFGDIAVGLFKCTVFGVLVALAGCLRGMECGRSSAAVGLATTSAVVTAITLIVASDAVMTVVTTILHL</sequence>